<organism evidence="2 3">
    <name type="scientific">Acidovorax bellezanensis</name>
    <dbReference type="NCBI Taxonomy" id="2976702"/>
    <lineage>
        <taxon>Bacteria</taxon>
        <taxon>Pseudomonadati</taxon>
        <taxon>Pseudomonadota</taxon>
        <taxon>Betaproteobacteria</taxon>
        <taxon>Burkholderiales</taxon>
        <taxon>Comamonadaceae</taxon>
        <taxon>Acidovorax</taxon>
    </lineage>
</organism>
<dbReference type="EMBL" id="JAODYH010000007">
    <property type="protein sequence ID" value="MCT9812230.1"/>
    <property type="molecule type" value="Genomic_DNA"/>
</dbReference>
<evidence type="ECO:0000313" key="2">
    <source>
        <dbReference type="EMBL" id="MCT9812230.1"/>
    </source>
</evidence>
<keyword evidence="1" id="KW-0732">Signal</keyword>
<accession>A0ABT2PP28</accession>
<feature type="signal peptide" evidence="1">
    <location>
        <begin position="1"/>
        <end position="24"/>
    </location>
</feature>
<dbReference type="InterPro" id="IPR024409">
    <property type="entry name" value="DUF3833"/>
</dbReference>
<evidence type="ECO:0000313" key="3">
    <source>
        <dbReference type="Proteomes" id="UP001525968"/>
    </source>
</evidence>
<dbReference type="Proteomes" id="UP001525968">
    <property type="component" value="Unassembled WGS sequence"/>
</dbReference>
<dbReference type="RefSeq" id="WP_261501464.1">
    <property type="nucleotide sequence ID" value="NZ_JAODYH010000007.1"/>
</dbReference>
<name>A0ABT2PP28_9BURK</name>
<gene>
    <name evidence="2" type="ORF">N0K08_16405</name>
</gene>
<comment type="caution">
    <text evidence="2">The sequence shown here is derived from an EMBL/GenBank/DDBJ whole genome shotgun (WGS) entry which is preliminary data.</text>
</comment>
<dbReference type="Pfam" id="PF12915">
    <property type="entry name" value="DUF3833"/>
    <property type="match status" value="1"/>
</dbReference>
<evidence type="ECO:0000256" key="1">
    <source>
        <dbReference type="SAM" id="SignalP"/>
    </source>
</evidence>
<sequence length="190" mass="21227">MTLSHLFAVRSSWLLRSSLGLALAGLLAGCAGPNVQDYAQQQPTMDLREYFNGPLTAHGIFTDRSGRVVKRFTVQMTGRWEGDNGTLDEHFLYSDGTTQRRVWRLRHLGGGRYVGTADDVVGEALGEAAGNAFHWKYTLALLVDGSVWNVALDDWMYRMDARTLLNRSTMRKFGLHLGEVTLVMSKTSQE</sequence>
<proteinExistence type="predicted"/>
<reference evidence="2 3" key="1">
    <citation type="submission" date="2022-09" db="EMBL/GenBank/DDBJ databases">
        <title>Draft genome of isolate Be4.</title>
        <authorList>
            <person name="Sanchez-Castro I."/>
            <person name="Martinez-Rodriguez P."/>
            <person name="Descostes M."/>
            <person name="Merroun M."/>
        </authorList>
    </citation>
    <scope>NUCLEOTIDE SEQUENCE [LARGE SCALE GENOMIC DNA]</scope>
    <source>
        <strain evidence="2 3">Be4</strain>
    </source>
</reference>
<keyword evidence="3" id="KW-1185">Reference proteome</keyword>
<protein>
    <submittedName>
        <fullName evidence="2">DUF3833 domain-containing protein</fullName>
    </submittedName>
</protein>
<feature type="chain" id="PRO_5045253578" evidence="1">
    <location>
        <begin position="25"/>
        <end position="190"/>
    </location>
</feature>